<dbReference type="SMART" id="SM00355">
    <property type="entry name" value="ZnF_C2H2"/>
    <property type="match status" value="3"/>
</dbReference>
<dbReference type="FunFam" id="3.30.160.60:FF:000446">
    <property type="entry name" value="Zinc finger protein"/>
    <property type="match status" value="1"/>
</dbReference>
<gene>
    <name evidence="9" type="ORF">PENTCL1PPCAC_28981</name>
</gene>
<keyword evidence="2" id="KW-0479">Metal-binding</keyword>
<evidence type="ECO:0000256" key="7">
    <source>
        <dbReference type="PROSITE-ProRule" id="PRU00042"/>
    </source>
</evidence>
<dbReference type="PROSITE" id="PS50157">
    <property type="entry name" value="ZINC_FINGER_C2H2_2"/>
    <property type="match status" value="3"/>
</dbReference>
<evidence type="ECO:0000256" key="1">
    <source>
        <dbReference type="ARBA" id="ARBA00004123"/>
    </source>
</evidence>
<evidence type="ECO:0000256" key="5">
    <source>
        <dbReference type="ARBA" id="ARBA00022833"/>
    </source>
</evidence>
<feature type="domain" description="C2H2-type" evidence="8">
    <location>
        <begin position="9"/>
        <end position="36"/>
    </location>
</feature>
<keyword evidence="10" id="KW-1185">Reference proteome</keyword>
<evidence type="ECO:0000259" key="8">
    <source>
        <dbReference type="PROSITE" id="PS50157"/>
    </source>
</evidence>
<dbReference type="EMBL" id="BTSX01000006">
    <property type="protein sequence ID" value="GMT06807.1"/>
    <property type="molecule type" value="Genomic_DNA"/>
</dbReference>
<evidence type="ECO:0000256" key="2">
    <source>
        <dbReference type="ARBA" id="ARBA00022723"/>
    </source>
</evidence>
<name>A0AAV5UKG7_9BILA</name>
<dbReference type="GO" id="GO:0000122">
    <property type="term" value="P:negative regulation of transcription by RNA polymerase II"/>
    <property type="evidence" value="ECO:0007669"/>
    <property type="project" value="UniProtKB-ARBA"/>
</dbReference>
<reference evidence="9" key="1">
    <citation type="submission" date="2023-10" db="EMBL/GenBank/DDBJ databases">
        <title>Genome assembly of Pristionchus species.</title>
        <authorList>
            <person name="Yoshida K."/>
            <person name="Sommer R.J."/>
        </authorList>
    </citation>
    <scope>NUCLEOTIDE SEQUENCE</scope>
    <source>
        <strain evidence="9">RS0144</strain>
    </source>
</reference>
<dbReference type="PANTHER" id="PTHR16515">
    <property type="entry name" value="PR DOMAIN ZINC FINGER PROTEIN"/>
    <property type="match status" value="1"/>
</dbReference>
<dbReference type="AlphaFoldDB" id="A0AAV5UKG7"/>
<dbReference type="FunFam" id="3.30.160.60:FF:000634">
    <property type="entry name" value="Zinc finger X-chromosomal protein"/>
    <property type="match status" value="1"/>
</dbReference>
<dbReference type="PANTHER" id="PTHR16515:SF49">
    <property type="entry name" value="GASTRULA ZINC FINGER PROTEIN XLCGF49.1-LIKE-RELATED"/>
    <property type="match status" value="1"/>
</dbReference>
<evidence type="ECO:0000256" key="4">
    <source>
        <dbReference type="ARBA" id="ARBA00022771"/>
    </source>
</evidence>
<evidence type="ECO:0000313" key="9">
    <source>
        <dbReference type="EMBL" id="GMT06807.1"/>
    </source>
</evidence>
<accession>A0AAV5UKG7</accession>
<feature type="domain" description="C2H2-type" evidence="8">
    <location>
        <begin position="78"/>
        <end position="105"/>
    </location>
</feature>
<keyword evidence="6" id="KW-0539">Nucleus</keyword>
<dbReference type="SUPFAM" id="SSF57667">
    <property type="entry name" value="beta-beta-alpha zinc fingers"/>
    <property type="match status" value="1"/>
</dbReference>
<evidence type="ECO:0000313" key="10">
    <source>
        <dbReference type="Proteomes" id="UP001432027"/>
    </source>
</evidence>
<dbReference type="InterPro" id="IPR013087">
    <property type="entry name" value="Znf_C2H2_type"/>
</dbReference>
<dbReference type="Gene3D" id="3.30.160.60">
    <property type="entry name" value="Classic Zinc Finger"/>
    <property type="match status" value="2"/>
</dbReference>
<dbReference type="GO" id="GO:0005634">
    <property type="term" value="C:nucleus"/>
    <property type="evidence" value="ECO:0007669"/>
    <property type="project" value="UniProtKB-SubCell"/>
</dbReference>
<protein>
    <recommendedName>
        <fullName evidence="8">C2H2-type domain-containing protein</fullName>
    </recommendedName>
</protein>
<evidence type="ECO:0000256" key="6">
    <source>
        <dbReference type="ARBA" id="ARBA00023242"/>
    </source>
</evidence>
<feature type="non-terminal residue" evidence="9">
    <location>
        <position position="112"/>
    </location>
</feature>
<dbReference type="GO" id="GO:0008270">
    <property type="term" value="F:zinc ion binding"/>
    <property type="evidence" value="ECO:0007669"/>
    <property type="project" value="UniProtKB-KW"/>
</dbReference>
<sequence>DDETARKPHKCEICGRRFAHPSAFKIHKKTHLDENDPAEAAIKRPHKCAECGKTLTSAQNLRKHHISEHLTVKRPLLRECGICGKICTTAGNLRTHEKTHLPDGHPDKGNIE</sequence>
<comment type="caution">
    <text evidence="9">The sequence shown here is derived from an EMBL/GenBank/DDBJ whole genome shotgun (WGS) entry which is preliminary data.</text>
</comment>
<organism evidence="9 10">
    <name type="scientific">Pristionchus entomophagus</name>
    <dbReference type="NCBI Taxonomy" id="358040"/>
    <lineage>
        <taxon>Eukaryota</taxon>
        <taxon>Metazoa</taxon>
        <taxon>Ecdysozoa</taxon>
        <taxon>Nematoda</taxon>
        <taxon>Chromadorea</taxon>
        <taxon>Rhabditida</taxon>
        <taxon>Rhabditina</taxon>
        <taxon>Diplogasteromorpha</taxon>
        <taxon>Diplogasteroidea</taxon>
        <taxon>Neodiplogasteridae</taxon>
        <taxon>Pristionchus</taxon>
    </lineage>
</organism>
<feature type="non-terminal residue" evidence="9">
    <location>
        <position position="1"/>
    </location>
</feature>
<proteinExistence type="predicted"/>
<keyword evidence="3" id="KW-0677">Repeat</keyword>
<evidence type="ECO:0000256" key="3">
    <source>
        <dbReference type="ARBA" id="ARBA00022737"/>
    </source>
</evidence>
<keyword evidence="5" id="KW-0862">Zinc</keyword>
<keyword evidence="4 7" id="KW-0863">Zinc-finger</keyword>
<dbReference type="Proteomes" id="UP001432027">
    <property type="component" value="Unassembled WGS sequence"/>
</dbReference>
<dbReference type="InterPro" id="IPR050331">
    <property type="entry name" value="Zinc_finger"/>
</dbReference>
<dbReference type="PROSITE" id="PS00028">
    <property type="entry name" value="ZINC_FINGER_C2H2_1"/>
    <property type="match status" value="3"/>
</dbReference>
<comment type="subcellular location">
    <subcellularLocation>
        <location evidence="1">Nucleus</location>
    </subcellularLocation>
</comment>
<dbReference type="InterPro" id="IPR036236">
    <property type="entry name" value="Znf_C2H2_sf"/>
</dbReference>
<feature type="domain" description="C2H2-type" evidence="8">
    <location>
        <begin position="46"/>
        <end position="74"/>
    </location>
</feature>
<dbReference type="Pfam" id="PF13912">
    <property type="entry name" value="zf-C2H2_6"/>
    <property type="match status" value="1"/>
</dbReference>
<dbReference type="Pfam" id="PF00096">
    <property type="entry name" value="zf-C2H2"/>
    <property type="match status" value="2"/>
</dbReference>